<dbReference type="Gene3D" id="2.60.40.3650">
    <property type="match status" value="1"/>
</dbReference>
<feature type="chain" id="PRO_5037617238" evidence="1">
    <location>
        <begin position="37"/>
        <end position="645"/>
    </location>
</feature>
<dbReference type="InterPro" id="IPR024191">
    <property type="entry name" value="Peptidase_M61"/>
</dbReference>
<comment type="caution">
    <text evidence="4">The sequence shown here is derived from an EMBL/GenBank/DDBJ whole genome shotgun (WGS) entry which is preliminary data.</text>
</comment>
<protein>
    <submittedName>
        <fullName evidence="4">Peptidase M61</fullName>
    </submittedName>
</protein>
<dbReference type="Gene3D" id="1.10.390.10">
    <property type="entry name" value="Neutral Protease Domain 2"/>
    <property type="match status" value="1"/>
</dbReference>
<dbReference type="Pfam" id="PF05299">
    <property type="entry name" value="Peptidase_M61"/>
    <property type="match status" value="1"/>
</dbReference>
<dbReference type="Pfam" id="PF17899">
    <property type="entry name" value="Peptidase_M61_N"/>
    <property type="match status" value="1"/>
</dbReference>
<feature type="domain" description="Peptidase M61 N-terminal" evidence="3">
    <location>
        <begin position="53"/>
        <end position="224"/>
    </location>
</feature>
<feature type="domain" description="Peptidase M61 catalytic" evidence="2">
    <location>
        <begin position="321"/>
        <end position="436"/>
    </location>
</feature>
<sequence length="645" mass="71866">MRHSLSATRSPALRLSSVCLAVSATLSLAISVSASAYTIPEPVDQVYPGTIVLKVDATNLDQKIFQVRESIPVKPGKLTLLYPKWLPGTHAPTGPLNKMAGLKLSGNGRSLEWQRDTVDINAFHVEIPAGVSVLEAEFQFLSPLEKEQGRITSTNEIVGVQWNTVALYPAGYFARNITVQANLTLPQGWQLGTALDQAEQKGGEVRLKTINFDDLVDSPVFAGKYFRRIDLDPGAKVPVYLNLVADRPENLDAKPEQIDAHKALVKQAYKLFGSQHYKRYDFLLALSDEFSGIGLEHHQSSENGVRPGYFNDWSKSQVGRDLLAHEYTHSWNGKFRRPADLATPNFNVPMQDSLLWVYEGQTQYWGYVLAARSGLMSLPQVRDAIAATAATLDQRNGRSWRSLQDTTNEPSLNGRAYQSWPSWQRSRDFYSEGLLVWLDVDSKLRELSNDKRSLNDFARAFFGIENGSHVPATYTFEQLVQTLNGVQSFDWAAFLRARLDGNGPGAPLDGLKRSGWKLAYAEKPSEYLKGVEDRSKTSDFSYSLGFSVNKENKLENVIWDGIAFKAGIASGANLLAVNGRSYKPELLKSAISEAKGSKEAIELIIKNGDRYRTVRLDYHEGLKYPVLVRLDGTPDRLESILQAMK</sequence>
<organism evidence="4 5">
    <name type="scientific">Undibacterium terreum</name>
    <dbReference type="NCBI Taxonomy" id="1224302"/>
    <lineage>
        <taxon>Bacteria</taxon>
        <taxon>Pseudomonadati</taxon>
        <taxon>Pseudomonadota</taxon>
        <taxon>Betaproteobacteria</taxon>
        <taxon>Burkholderiales</taxon>
        <taxon>Oxalobacteraceae</taxon>
        <taxon>Undibacterium</taxon>
    </lineage>
</organism>
<accession>A0A916XCV3</accession>
<dbReference type="InterPro" id="IPR007963">
    <property type="entry name" value="Peptidase_M61_catalytic"/>
</dbReference>
<dbReference type="RefSeq" id="WP_188564547.1">
    <property type="nucleotide sequence ID" value="NZ_BMED01000001.1"/>
</dbReference>
<reference evidence="4" key="2">
    <citation type="submission" date="2020-09" db="EMBL/GenBank/DDBJ databases">
        <authorList>
            <person name="Sun Q."/>
            <person name="Zhou Y."/>
        </authorList>
    </citation>
    <scope>NUCLEOTIDE SEQUENCE</scope>
    <source>
        <strain evidence="4">CGMCC 1.10998</strain>
    </source>
</reference>
<dbReference type="SUPFAM" id="SSF50156">
    <property type="entry name" value="PDZ domain-like"/>
    <property type="match status" value="1"/>
</dbReference>
<gene>
    <name evidence="4" type="ORF">GCM10011396_06720</name>
</gene>
<evidence type="ECO:0000256" key="1">
    <source>
        <dbReference type="SAM" id="SignalP"/>
    </source>
</evidence>
<keyword evidence="5" id="KW-1185">Reference proteome</keyword>
<dbReference type="InterPro" id="IPR040756">
    <property type="entry name" value="Peptidase_M61_N"/>
</dbReference>
<evidence type="ECO:0000259" key="3">
    <source>
        <dbReference type="Pfam" id="PF17899"/>
    </source>
</evidence>
<name>A0A916XCV3_9BURK</name>
<evidence type="ECO:0000259" key="2">
    <source>
        <dbReference type="Pfam" id="PF05299"/>
    </source>
</evidence>
<dbReference type="EMBL" id="BMED01000001">
    <property type="protein sequence ID" value="GGC62461.1"/>
    <property type="molecule type" value="Genomic_DNA"/>
</dbReference>
<feature type="signal peptide" evidence="1">
    <location>
        <begin position="1"/>
        <end position="36"/>
    </location>
</feature>
<dbReference type="PIRSF" id="PIRSF016493">
    <property type="entry name" value="Glycyl_aminpptds"/>
    <property type="match status" value="1"/>
</dbReference>
<evidence type="ECO:0000313" key="5">
    <source>
        <dbReference type="Proteomes" id="UP000637423"/>
    </source>
</evidence>
<dbReference type="SUPFAM" id="SSF55486">
    <property type="entry name" value="Metalloproteases ('zincins'), catalytic domain"/>
    <property type="match status" value="1"/>
</dbReference>
<dbReference type="InterPro" id="IPR036034">
    <property type="entry name" value="PDZ_sf"/>
</dbReference>
<evidence type="ECO:0000313" key="4">
    <source>
        <dbReference type="EMBL" id="GGC62461.1"/>
    </source>
</evidence>
<proteinExistence type="predicted"/>
<dbReference type="InterPro" id="IPR027268">
    <property type="entry name" value="Peptidase_M4/M1_CTD_sf"/>
</dbReference>
<keyword evidence="1" id="KW-0732">Signal</keyword>
<dbReference type="AlphaFoldDB" id="A0A916XCV3"/>
<reference evidence="4" key="1">
    <citation type="journal article" date="2014" name="Int. J. Syst. Evol. Microbiol.">
        <title>Complete genome sequence of Corynebacterium casei LMG S-19264T (=DSM 44701T), isolated from a smear-ripened cheese.</title>
        <authorList>
            <consortium name="US DOE Joint Genome Institute (JGI-PGF)"/>
            <person name="Walter F."/>
            <person name="Albersmeier A."/>
            <person name="Kalinowski J."/>
            <person name="Ruckert C."/>
        </authorList>
    </citation>
    <scope>NUCLEOTIDE SEQUENCE</scope>
    <source>
        <strain evidence="4">CGMCC 1.10998</strain>
    </source>
</reference>
<dbReference type="Proteomes" id="UP000637423">
    <property type="component" value="Unassembled WGS sequence"/>
</dbReference>